<organism evidence="8 9">
    <name type="scientific">Candidatus Polarisedimenticola svalbardensis</name>
    <dbReference type="NCBI Taxonomy" id="2886004"/>
    <lineage>
        <taxon>Bacteria</taxon>
        <taxon>Pseudomonadati</taxon>
        <taxon>Acidobacteriota</taxon>
        <taxon>Candidatus Polarisedimenticolia</taxon>
        <taxon>Candidatus Polarisedimenticolales</taxon>
        <taxon>Candidatus Polarisedimenticolaceae</taxon>
        <taxon>Candidatus Polarisedimenticola</taxon>
    </lineage>
</organism>
<keyword evidence="6" id="KW-0472">Membrane</keyword>
<dbReference type="InterPro" id="IPR003423">
    <property type="entry name" value="OMP_efflux"/>
</dbReference>
<evidence type="ECO:0000256" key="2">
    <source>
        <dbReference type="ARBA" id="ARBA00007613"/>
    </source>
</evidence>
<dbReference type="SUPFAM" id="SSF56954">
    <property type="entry name" value="Outer membrane efflux proteins (OEP)"/>
    <property type="match status" value="1"/>
</dbReference>
<dbReference type="Proteomes" id="UP000648239">
    <property type="component" value="Unassembled WGS sequence"/>
</dbReference>
<evidence type="ECO:0000313" key="8">
    <source>
        <dbReference type="EMBL" id="MBD3869083.1"/>
    </source>
</evidence>
<proteinExistence type="inferred from homology"/>
<keyword evidence="5" id="KW-0812">Transmembrane</keyword>
<evidence type="ECO:0000256" key="1">
    <source>
        <dbReference type="ARBA" id="ARBA00004442"/>
    </source>
</evidence>
<keyword evidence="3" id="KW-0813">Transport</keyword>
<dbReference type="InterPro" id="IPR051906">
    <property type="entry name" value="TolC-like"/>
</dbReference>
<gene>
    <name evidence="8" type="ORF">IFK94_13255</name>
</gene>
<sequence>LLKGFGVEDTTEQLILSRYALDVSLQDLEGSAEQVMQDVEAAYWNMVASREALRISILSLSRAKDQLDLNRRKVEVGTLAPIEITQAEAEVASQEESVIVAETGLRDDEDELRRLLAIPAGDPMWEQELIPAELPAYREVQVDLDAALEQAMTSRPDLYAARQVVRDRELSEKLAQRDTRHQLDLDGGYGPSGGAAQFVDEDGVLRTDPASLGDTFSVLTGLDEYSWRTKLTYRVPLGNRLAKANYARAQIGTRQAGTDLQNLEQTIRVEVRRAARAVESGVKRVQAAKVNTVLQQKKLDAERKKFENGMSTSFEVLTFQRDLANAELSEVRALLDYVKSLTALEKAKGTLLEARGLSL</sequence>
<protein>
    <submittedName>
        <fullName evidence="8">TolC family protein</fullName>
    </submittedName>
</protein>
<keyword evidence="4" id="KW-1134">Transmembrane beta strand</keyword>
<evidence type="ECO:0000256" key="3">
    <source>
        <dbReference type="ARBA" id="ARBA00022448"/>
    </source>
</evidence>
<dbReference type="GO" id="GO:0009279">
    <property type="term" value="C:cell outer membrane"/>
    <property type="evidence" value="ECO:0007669"/>
    <property type="project" value="UniProtKB-SubCell"/>
</dbReference>
<evidence type="ECO:0000256" key="6">
    <source>
        <dbReference type="ARBA" id="ARBA00023136"/>
    </source>
</evidence>
<name>A0A8J6Y262_9BACT</name>
<dbReference type="PANTHER" id="PTHR30026:SF23">
    <property type="entry name" value="TO APRF-PUTATIVE OUTER MEMBRANE EFFLUX PROTEIN OR SECRETED ALKALINE PHOSPHATASE-RELATED"/>
    <property type="match status" value="1"/>
</dbReference>
<dbReference type="Gene3D" id="1.20.1600.10">
    <property type="entry name" value="Outer membrane efflux proteins (OEP)"/>
    <property type="match status" value="1"/>
</dbReference>
<reference evidence="8 9" key="1">
    <citation type="submission" date="2020-08" db="EMBL/GenBank/DDBJ databases">
        <title>Acidobacteriota in marine sediments use diverse sulfur dissimilation pathways.</title>
        <authorList>
            <person name="Wasmund K."/>
        </authorList>
    </citation>
    <scope>NUCLEOTIDE SEQUENCE [LARGE SCALE GENOMIC DNA]</scope>
    <source>
        <strain evidence="8">MAG AM4</strain>
    </source>
</reference>
<dbReference type="PANTHER" id="PTHR30026">
    <property type="entry name" value="OUTER MEMBRANE PROTEIN TOLC"/>
    <property type="match status" value="1"/>
</dbReference>
<dbReference type="GO" id="GO:0015288">
    <property type="term" value="F:porin activity"/>
    <property type="evidence" value="ECO:0007669"/>
    <property type="project" value="TreeGrafter"/>
</dbReference>
<evidence type="ECO:0000256" key="5">
    <source>
        <dbReference type="ARBA" id="ARBA00022692"/>
    </source>
</evidence>
<dbReference type="Pfam" id="PF02321">
    <property type="entry name" value="OEP"/>
    <property type="match status" value="2"/>
</dbReference>
<comment type="similarity">
    <text evidence="2">Belongs to the outer membrane factor (OMF) (TC 1.B.17) family.</text>
</comment>
<evidence type="ECO:0000256" key="7">
    <source>
        <dbReference type="ARBA" id="ARBA00023237"/>
    </source>
</evidence>
<comment type="caution">
    <text evidence="8">The sequence shown here is derived from an EMBL/GenBank/DDBJ whole genome shotgun (WGS) entry which is preliminary data.</text>
</comment>
<feature type="non-terminal residue" evidence="8">
    <location>
        <position position="1"/>
    </location>
</feature>
<evidence type="ECO:0000313" key="9">
    <source>
        <dbReference type="Proteomes" id="UP000648239"/>
    </source>
</evidence>
<accession>A0A8J6Y262</accession>
<dbReference type="EMBL" id="JACXWD010000058">
    <property type="protein sequence ID" value="MBD3869083.1"/>
    <property type="molecule type" value="Genomic_DNA"/>
</dbReference>
<dbReference type="GO" id="GO:1990281">
    <property type="term" value="C:efflux pump complex"/>
    <property type="evidence" value="ECO:0007669"/>
    <property type="project" value="TreeGrafter"/>
</dbReference>
<comment type="subcellular location">
    <subcellularLocation>
        <location evidence="1">Cell outer membrane</location>
    </subcellularLocation>
</comment>
<evidence type="ECO:0000256" key="4">
    <source>
        <dbReference type="ARBA" id="ARBA00022452"/>
    </source>
</evidence>
<keyword evidence="7" id="KW-0998">Cell outer membrane</keyword>
<dbReference type="AlphaFoldDB" id="A0A8J6Y262"/>
<dbReference type="GO" id="GO:0015562">
    <property type="term" value="F:efflux transmembrane transporter activity"/>
    <property type="evidence" value="ECO:0007669"/>
    <property type="project" value="InterPro"/>
</dbReference>